<sequence>MFTQGGEAAPIGLPDLDPADEKARRVEEVADRARVKFGPRAVLPGSPAA</sequence>
<protein>
    <submittedName>
        <fullName evidence="2">Uncharacterized protein</fullName>
    </submittedName>
</protein>
<evidence type="ECO:0000313" key="3">
    <source>
        <dbReference type="Proteomes" id="UP001600424"/>
    </source>
</evidence>
<evidence type="ECO:0000313" key="2">
    <source>
        <dbReference type="EMBL" id="MFE5984045.1"/>
    </source>
</evidence>
<reference evidence="2 3" key="1">
    <citation type="submission" date="2024-09" db="EMBL/GenBank/DDBJ databases">
        <title>The Natural Products Discovery Center: Release of the First 8490 Sequenced Strains for Exploring Actinobacteria Biosynthetic Diversity.</title>
        <authorList>
            <person name="Kalkreuter E."/>
            <person name="Kautsar S.A."/>
            <person name="Yang D."/>
            <person name="Bader C.D."/>
            <person name="Teijaro C.N."/>
            <person name="Fluegel L."/>
            <person name="Davis C.M."/>
            <person name="Simpson J.R."/>
            <person name="Lauterbach L."/>
            <person name="Steele A.D."/>
            <person name="Gui C."/>
            <person name="Meng S."/>
            <person name="Li G."/>
            <person name="Viehrig K."/>
            <person name="Ye F."/>
            <person name="Su P."/>
            <person name="Kiefer A.F."/>
            <person name="Nichols A."/>
            <person name="Cepeda A.J."/>
            <person name="Yan W."/>
            <person name="Fan B."/>
            <person name="Jiang Y."/>
            <person name="Adhikari A."/>
            <person name="Zheng C.-J."/>
            <person name="Schuster L."/>
            <person name="Cowan T.M."/>
            <person name="Smanski M.J."/>
            <person name="Chevrette M.G."/>
            <person name="De Carvalho L.P.S."/>
            <person name="Shen B."/>
        </authorList>
    </citation>
    <scope>NUCLEOTIDE SEQUENCE [LARGE SCALE GENOMIC DNA]</scope>
    <source>
        <strain evidence="2 3">NPDC056472</strain>
    </source>
</reference>
<proteinExistence type="predicted"/>
<accession>A0ABW6J4V4</accession>
<gene>
    <name evidence="2" type="ORF">ACFQ63_30680</name>
</gene>
<comment type="caution">
    <text evidence="2">The sequence shown here is derived from an EMBL/GenBank/DDBJ whole genome shotgun (WGS) entry which is preliminary data.</text>
</comment>
<name>A0ABW6J4V4_STRWE</name>
<dbReference type="Proteomes" id="UP001600424">
    <property type="component" value="Unassembled WGS sequence"/>
</dbReference>
<feature type="region of interest" description="Disordered" evidence="1">
    <location>
        <begin position="1"/>
        <end position="27"/>
    </location>
</feature>
<dbReference type="EMBL" id="JBHTRV010000029">
    <property type="protein sequence ID" value="MFE5984045.1"/>
    <property type="molecule type" value="Genomic_DNA"/>
</dbReference>
<keyword evidence="3" id="KW-1185">Reference proteome</keyword>
<evidence type="ECO:0000256" key="1">
    <source>
        <dbReference type="SAM" id="MobiDB-lite"/>
    </source>
</evidence>
<dbReference type="RefSeq" id="WP_386251721.1">
    <property type="nucleotide sequence ID" value="NZ_JBHTRV010000029.1"/>
</dbReference>
<organism evidence="2 3">
    <name type="scientific">Streptomyces wedmorensis</name>
    <dbReference type="NCBI Taxonomy" id="43759"/>
    <lineage>
        <taxon>Bacteria</taxon>
        <taxon>Bacillati</taxon>
        <taxon>Actinomycetota</taxon>
        <taxon>Actinomycetes</taxon>
        <taxon>Kitasatosporales</taxon>
        <taxon>Streptomycetaceae</taxon>
        <taxon>Streptomyces</taxon>
    </lineage>
</organism>